<feature type="short sequence motif" description="GXGXXG" evidence="4">
    <location>
        <begin position="445"/>
        <end position="450"/>
    </location>
</feature>
<dbReference type="GO" id="GO:0016042">
    <property type="term" value="P:lipid catabolic process"/>
    <property type="evidence" value="ECO:0007669"/>
    <property type="project" value="UniProtKB-KW"/>
</dbReference>
<dbReference type="PANTHER" id="PTHR24185">
    <property type="entry name" value="CALCIUM-INDEPENDENT PHOSPHOLIPASE A2-GAMMA"/>
    <property type="match status" value="1"/>
</dbReference>
<dbReference type="OMA" id="YRARNNT"/>
<dbReference type="GO" id="GO:0019369">
    <property type="term" value="P:arachidonate metabolic process"/>
    <property type="evidence" value="ECO:0007669"/>
    <property type="project" value="TreeGrafter"/>
</dbReference>
<accession>A0A5M3MQX0</accession>
<dbReference type="Proteomes" id="UP000053558">
    <property type="component" value="Unassembled WGS sequence"/>
</dbReference>
<keyword evidence="1" id="KW-0378">Hydrolase</keyword>
<evidence type="ECO:0000256" key="2">
    <source>
        <dbReference type="ARBA" id="ARBA00022963"/>
    </source>
</evidence>
<dbReference type="Pfam" id="PF01734">
    <property type="entry name" value="Patatin"/>
    <property type="match status" value="2"/>
</dbReference>
<sequence length="664" mass="71792">MAEKAQKGRRLLSIDGGGVRGLSALLIIRDIMRRIQIREGLHSLPRPCDYFDLICGSGTGGLIALMLGRLCLPIDDAIASFKTFAKEVYGEGRKRFSKERFKATVLELASRAIVSRVLDDENARLFDDFAAANNACKVFVCAMFADNLNASSPTLLRTYRARNNTSSNFTIWQAARATMAMPGDFKPATLSGEFGLQHRFIDGGVGSNNPSQLALREAESIFPGDALAVLISVGTGRSEIIADSAHQMAAASDPSALMQRVAVDCERVSDELTGRFSQRPGAYYRCSVIHGTEGVSWVDAKALDTVVTQTSRYLEGLRISAELDSMVESLLDVRARAVLAGHNLISSATIRVLKVVPSATPTFTGRHETLSEMDVYFGAGSSLAATYRKVFVLYGPAGVGKSQCAYKFIEVSQAQDDPRFSHVFLIDASSERSIKADLTDLAINGGGVRGLSALLIIREIMYRIQTEKELPSLPRPCDYFDLVGGSGTGGLIALMLGRLRMSVDDAIATFETFVKDVYEHGRKRFGEGKFKATTLELAAKAIVANVLSDANVRMLADTTTNDNACNVFVCAMLADNMNAGIPEVLRTYSVKANASPDYYIWEAVRATMAMPGHFKPAALTAGHVHHHYIDGGVGANNPSQIALREAEALFPGDALATLLRLCKA</sequence>
<dbReference type="SUPFAM" id="SSF52540">
    <property type="entry name" value="P-loop containing nucleoside triphosphate hydrolases"/>
    <property type="match status" value="1"/>
</dbReference>
<dbReference type="GeneID" id="19205361"/>
<evidence type="ECO:0000259" key="5">
    <source>
        <dbReference type="PROSITE" id="PS51635"/>
    </source>
</evidence>
<evidence type="ECO:0000256" key="1">
    <source>
        <dbReference type="ARBA" id="ARBA00022801"/>
    </source>
</evidence>
<evidence type="ECO:0000256" key="3">
    <source>
        <dbReference type="ARBA" id="ARBA00023098"/>
    </source>
</evidence>
<name>A0A5M3MQX0_CONPW</name>
<protein>
    <submittedName>
        <fullName evidence="6">FabD lysophospholipase-like protein</fullName>
    </submittedName>
</protein>
<keyword evidence="7" id="KW-1185">Reference proteome</keyword>
<dbReference type="InterPro" id="IPR002641">
    <property type="entry name" value="PNPLA_dom"/>
</dbReference>
<evidence type="ECO:0000256" key="4">
    <source>
        <dbReference type="PROSITE-ProRule" id="PRU01161"/>
    </source>
</evidence>
<feature type="domain" description="PNPLA" evidence="5">
    <location>
        <begin position="12"/>
        <end position="215"/>
    </location>
</feature>
<dbReference type="GO" id="GO:0046486">
    <property type="term" value="P:glycerolipid metabolic process"/>
    <property type="evidence" value="ECO:0007669"/>
    <property type="project" value="UniProtKB-ARBA"/>
</dbReference>
<dbReference type="Gene3D" id="3.40.1090.10">
    <property type="entry name" value="Cytosolic phospholipase A2 catalytic domain"/>
    <property type="match status" value="2"/>
</dbReference>
<dbReference type="OrthoDB" id="630895at2759"/>
<feature type="short sequence motif" description="GXGXXG" evidence="4">
    <location>
        <begin position="16"/>
        <end position="21"/>
    </location>
</feature>
<dbReference type="InterPro" id="IPR027417">
    <property type="entry name" value="P-loop_NTPase"/>
</dbReference>
<evidence type="ECO:0000313" key="6">
    <source>
        <dbReference type="EMBL" id="EIW81559.1"/>
    </source>
</evidence>
<feature type="short sequence motif" description="DGA/G" evidence="4">
    <location>
        <begin position="630"/>
        <end position="632"/>
    </location>
</feature>
<proteinExistence type="predicted"/>
<dbReference type="KEGG" id="cput:CONPUDRAFT_165668"/>
<feature type="domain" description="PNPLA" evidence="5">
    <location>
        <begin position="441"/>
        <end position="643"/>
    </location>
</feature>
<evidence type="ECO:0000313" key="7">
    <source>
        <dbReference type="Proteomes" id="UP000053558"/>
    </source>
</evidence>
<gene>
    <name evidence="6" type="ORF">CONPUDRAFT_165668</name>
</gene>
<keyword evidence="2" id="KW-0442">Lipid degradation</keyword>
<organism evidence="6 7">
    <name type="scientific">Coniophora puteana (strain RWD-64-598)</name>
    <name type="common">Brown rot fungus</name>
    <dbReference type="NCBI Taxonomy" id="741705"/>
    <lineage>
        <taxon>Eukaryota</taxon>
        <taxon>Fungi</taxon>
        <taxon>Dikarya</taxon>
        <taxon>Basidiomycota</taxon>
        <taxon>Agaricomycotina</taxon>
        <taxon>Agaricomycetes</taxon>
        <taxon>Agaricomycetidae</taxon>
        <taxon>Boletales</taxon>
        <taxon>Coniophorineae</taxon>
        <taxon>Coniophoraceae</taxon>
        <taxon>Coniophora</taxon>
    </lineage>
</organism>
<dbReference type="EMBL" id="JH711578">
    <property type="protein sequence ID" value="EIW81559.1"/>
    <property type="molecule type" value="Genomic_DNA"/>
</dbReference>
<dbReference type="InterPro" id="IPR016035">
    <property type="entry name" value="Acyl_Trfase/lysoPLipase"/>
</dbReference>
<feature type="short sequence motif" description="DGA/G" evidence="4">
    <location>
        <begin position="202"/>
        <end position="204"/>
    </location>
</feature>
<comment type="caution">
    <text evidence="6">The sequence shown here is derived from an EMBL/GenBank/DDBJ whole genome shotgun (WGS) entry which is preliminary data.</text>
</comment>
<dbReference type="PANTHER" id="PTHR24185:SF1">
    <property type="entry name" value="CALCIUM-INDEPENDENT PHOSPHOLIPASE A2-GAMMA"/>
    <property type="match status" value="1"/>
</dbReference>
<dbReference type="RefSeq" id="XP_007768868.1">
    <property type="nucleotide sequence ID" value="XM_007770678.1"/>
</dbReference>
<dbReference type="GO" id="GO:0016020">
    <property type="term" value="C:membrane"/>
    <property type="evidence" value="ECO:0007669"/>
    <property type="project" value="TreeGrafter"/>
</dbReference>
<dbReference type="PROSITE" id="PS51635">
    <property type="entry name" value="PNPLA"/>
    <property type="match status" value="2"/>
</dbReference>
<keyword evidence="3" id="KW-0443">Lipid metabolism</keyword>
<dbReference type="AlphaFoldDB" id="A0A5M3MQX0"/>
<dbReference type="SUPFAM" id="SSF52151">
    <property type="entry name" value="FabD/lysophospholipase-like"/>
    <property type="match status" value="2"/>
</dbReference>
<dbReference type="GO" id="GO:0047499">
    <property type="term" value="F:calcium-independent phospholipase A2 activity"/>
    <property type="evidence" value="ECO:0007669"/>
    <property type="project" value="TreeGrafter"/>
</dbReference>
<reference evidence="7" key="1">
    <citation type="journal article" date="2012" name="Science">
        <title>The Paleozoic origin of enzymatic lignin decomposition reconstructed from 31 fungal genomes.</title>
        <authorList>
            <person name="Floudas D."/>
            <person name="Binder M."/>
            <person name="Riley R."/>
            <person name="Barry K."/>
            <person name="Blanchette R.A."/>
            <person name="Henrissat B."/>
            <person name="Martinez A.T."/>
            <person name="Otillar R."/>
            <person name="Spatafora J.W."/>
            <person name="Yadav J.S."/>
            <person name="Aerts A."/>
            <person name="Benoit I."/>
            <person name="Boyd A."/>
            <person name="Carlson A."/>
            <person name="Copeland A."/>
            <person name="Coutinho P.M."/>
            <person name="de Vries R.P."/>
            <person name="Ferreira P."/>
            <person name="Findley K."/>
            <person name="Foster B."/>
            <person name="Gaskell J."/>
            <person name="Glotzer D."/>
            <person name="Gorecki P."/>
            <person name="Heitman J."/>
            <person name="Hesse C."/>
            <person name="Hori C."/>
            <person name="Igarashi K."/>
            <person name="Jurgens J.A."/>
            <person name="Kallen N."/>
            <person name="Kersten P."/>
            <person name="Kohler A."/>
            <person name="Kuees U."/>
            <person name="Kumar T.K.A."/>
            <person name="Kuo A."/>
            <person name="LaButti K."/>
            <person name="Larrondo L.F."/>
            <person name="Lindquist E."/>
            <person name="Ling A."/>
            <person name="Lombard V."/>
            <person name="Lucas S."/>
            <person name="Lundell T."/>
            <person name="Martin R."/>
            <person name="McLaughlin D.J."/>
            <person name="Morgenstern I."/>
            <person name="Morin E."/>
            <person name="Murat C."/>
            <person name="Nagy L.G."/>
            <person name="Nolan M."/>
            <person name="Ohm R.A."/>
            <person name="Patyshakuliyeva A."/>
            <person name="Rokas A."/>
            <person name="Ruiz-Duenas F.J."/>
            <person name="Sabat G."/>
            <person name="Salamov A."/>
            <person name="Samejima M."/>
            <person name="Schmutz J."/>
            <person name="Slot J.C."/>
            <person name="St John F."/>
            <person name="Stenlid J."/>
            <person name="Sun H."/>
            <person name="Sun S."/>
            <person name="Syed K."/>
            <person name="Tsang A."/>
            <person name="Wiebenga A."/>
            <person name="Young D."/>
            <person name="Pisabarro A."/>
            <person name="Eastwood D.C."/>
            <person name="Martin F."/>
            <person name="Cullen D."/>
            <person name="Grigoriev I.V."/>
            <person name="Hibbett D.S."/>
        </authorList>
    </citation>
    <scope>NUCLEOTIDE SEQUENCE [LARGE SCALE GENOMIC DNA]</scope>
    <source>
        <strain evidence="7">RWD-64-598 SS2</strain>
    </source>
</reference>
<comment type="caution">
    <text evidence="4">Lacks conserved residue(s) required for the propagation of feature annotation.</text>
</comment>